<proteinExistence type="predicted"/>
<gene>
    <name evidence="3" type="ORF">I8E28_18460</name>
</gene>
<dbReference type="RefSeq" id="WP_200789675.1">
    <property type="nucleotide sequence ID" value="NZ_JAEDAO010000001.1"/>
</dbReference>
<feature type="chain" id="PRO_5036975355" evidence="2">
    <location>
        <begin position="27"/>
        <end position="185"/>
    </location>
</feature>
<comment type="caution">
    <text evidence="3">The sequence shown here is derived from an EMBL/GenBank/DDBJ whole genome shotgun (WGS) entry which is preliminary data.</text>
</comment>
<evidence type="ECO:0000256" key="2">
    <source>
        <dbReference type="SAM" id="SignalP"/>
    </source>
</evidence>
<accession>A0A934Q229</accession>
<evidence type="ECO:0000313" key="4">
    <source>
        <dbReference type="Proteomes" id="UP000617041"/>
    </source>
</evidence>
<evidence type="ECO:0000313" key="3">
    <source>
        <dbReference type="EMBL" id="MBK0394594.1"/>
    </source>
</evidence>
<dbReference type="Gene3D" id="2.30.30.40">
    <property type="entry name" value="SH3 Domains"/>
    <property type="match status" value="1"/>
</dbReference>
<reference evidence="3" key="1">
    <citation type="submission" date="2020-12" db="EMBL/GenBank/DDBJ databases">
        <title>Ramlibacter sp. nov., isolated from a freshwater alga, Cryptomonas.</title>
        <authorList>
            <person name="Kim H.M."/>
            <person name="Jeon C.O."/>
        </authorList>
    </citation>
    <scope>NUCLEOTIDE SEQUENCE</scope>
    <source>
        <strain evidence="3">CrO1</strain>
    </source>
</reference>
<dbReference type="AlphaFoldDB" id="A0A934Q229"/>
<protein>
    <submittedName>
        <fullName evidence="3">SH3 domain-containing protein</fullName>
    </submittedName>
</protein>
<evidence type="ECO:0000256" key="1">
    <source>
        <dbReference type="SAM" id="MobiDB-lite"/>
    </source>
</evidence>
<feature type="compositionally biased region" description="Pro residues" evidence="1">
    <location>
        <begin position="174"/>
        <end position="185"/>
    </location>
</feature>
<sequence>MIRLARKALGCAVMALGLAAAGAAQAQEEAATVKRASELRDAPADTGRTLATLDADSAVTRLGDRQGPWVKVKAPAGTVGWMHMFDIAPATSSGSNAATGAMRGLTSLFSKPASQKTTTSTSTIGIRGLDAEDISRSQPDAAAVSRMEALRATEADARQFAKQASLATAHVDPLPEPAPAPGGQP</sequence>
<organism evidence="3 4">
    <name type="scientific">Ramlibacter algicola</name>
    <dbReference type="NCBI Taxonomy" id="2795217"/>
    <lineage>
        <taxon>Bacteria</taxon>
        <taxon>Pseudomonadati</taxon>
        <taxon>Pseudomonadota</taxon>
        <taxon>Betaproteobacteria</taxon>
        <taxon>Burkholderiales</taxon>
        <taxon>Comamonadaceae</taxon>
        <taxon>Ramlibacter</taxon>
    </lineage>
</organism>
<keyword evidence="2" id="KW-0732">Signal</keyword>
<feature type="signal peptide" evidence="2">
    <location>
        <begin position="1"/>
        <end position="26"/>
    </location>
</feature>
<feature type="region of interest" description="Disordered" evidence="1">
    <location>
        <begin position="161"/>
        <end position="185"/>
    </location>
</feature>
<keyword evidence="4" id="KW-1185">Reference proteome</keyword>
<dbReference type="Proteomes" id="UP000617041">
    <property type="component" value="Unassembled WGS sequence"/>
</dbReference>
<dbReference type="EMBL" id="JAEDAO010000001">
    <property type="protein sequence ID" value="MBK0394594.1"/>
    <property type="molecule type" value="Genomic_DNA"/>
</dbReference>
<name>A0A934Q229_9BURK</name>